<name>A0AA37KCU0_9BACT</name>
<protein>
    <submittedName>
        <fullName evidence="1">Uncharacterized protein</fullName>
    </submittedName>
</protein>
<evidence type="ECO:0000313" key="1">
    <source>
        <dbReference type="EMBL" id="GKH73413.1"/>
    </source>
</evidence>
<dbReference type="AlphaFoldDB" id="A0AA37KCU0"/>
<dbReference type="Proteomes" id="UP001055114">
    <property type="component" value="Unassembled WGS sequence"/>
</dbReference>
<proteinExistence type="predicted"/>
<reference evidence="1" key="1">
    <citation type="submission" date="2022-01" db="EMBL/GenBank/DDBJ databases">
        <title>Novel bile acid biosynthetic pathways are enriched in the microbiome of centenarians.</title>
        <authorList>
            <person name="Sato Y."/>
            <person name="Atarashi K."/>
            <person name="Plichta R.D."/>
            <person name="Arai Y."/>
            <person name="Sasajima S."/>
            <person name="Kearney M.S."/>
            <person name="Suda W."/>
            <person name="Takeshita K."/>
            <person name="Sasaki T."/>
            <person name="Okamoto S."/>
            <person name="Skelly N.A."/>
            <person name="Okamura Y."/>
            <person name="Vlamakis H."/>
            <person name="Li Y."/>
            <person name="Tanoue T."/>
            <person name="Takei H."/>
            <person name="Nittono H."/>
            <person name="Narushima S."/>
            <person name="Irie J."/>
            <person name="Itoh H."/>
            <person name="Moriya K."/>
            <person name="Sugiura Y."/>
            <person name="Suematsu M."/>
            <person name="Moritoki N."/>
            <person name="Shibata S."/>
            <person name="Littman R.D."/>
            <person name="Fischbach A.M."/>
            <person name="Uwamino Y."/>
            <person name="Inoue T."/>
            <person name="Honda A."/>
            <person name="Hattori M."/>
            <person name="Murai T."/>
            <person name="Xavier J.R."/>
            <person name="Hirose N."/>
            <person name="Honda K."/>
        </authorList>
    </citation>
    <scope>NUCLEOTIDE SEQUENCE</scope>
    <source>
        <strain evidence="1">CE91-St3</strain>
    </source>
</reference>
<comment type="caution">
    <text evidence="1">The sequence shown here is derived from an EMBL/GenBank/DDBJ whole genome shotgun (WGS) entry which is preliminary data.</text>
</comment>
<sequence>MENKTSVLSNFGRYMAIAEYLIYSRDCECYWLDFTALALTQPTIFFVKTIKKIHENRTPRRKYFNTSEGVVHKYRDVNDILAEIVGSFPAEGLPTRFTLDEQSTIMINYHKQKSELYETVNK</sequence>
<gene>
    <name evidence="1" type="ORF">CE91St3_32760</name>
</gene>
<dbReference type="EMBL" id="BQNZ01000003">
    <property type="protein sequence ID" value="GKH73413.1"/>
    <property type="molecule type" value="Genomic_DNA"/>
</dbReference>
<accession>A0AA37KCU0</accession>
<evidence type="ECO:0000313" key="2">
    <source>
        <dbReference type="Proteomes" id="UP001055114"/>
    </source>
</evidence>
<dbReference type="RefSeq" id="WP_075965660.1">
    <property type="nucleotide sequence ID" value="NZ_BQNZ01000003.1"/>
</dbReference>
<organism evidence="1 2">
    <name type="scientific">Parabacteroides merdae</name>
    <dbReference type="NCBI Taxonomy" id="46503"/>
    <lineage>
        <taxon>Bacteria</taxon>
        <taxon>Pseudomonadati</taxon>
        <taxon>Bacteroidota</taxon>
        <taxon>Bacteroidia</taxon>
        <taxon>Bacteroidales</taxon>
        <taxon>Tannerellaceae</taxon>
        <taxon>Parabacteroides</taxon>
    </lineage>
</organism>